<dbReference type="AlphaFoldDB" id="A0A923SG67"/>
<keyword evidence="3" id="KW-1185">Reference proteome</keyword>
<evidence type="ECO:0008006" key="4">
    <source>
        <dbReference type="Google" id="ProtNLM"/>
    </source>
</evidence>
<keyword evidence="1" id="KW-0732">Signal</keyword>
<reference evidence="2 3" key="1">
    <citation type="submission" date="2020-08" db="EMBL/GenBank/DDBJ databases">
        <title>Description of novel Flavobacterium F-392 isolate.</title>
        <authorList>
            <person name="Saticioglu I.B."/>
            <person name="Duman M."/>
            <person name="Altun S."/>
        </authorList>
    </citation>
    <scope>NUCLEOTIDE SEQUENCE [LARGE SCALE GENOMIC DNA]</scope>
    <source>
        <strain evidence="2 3">F-392</strain>
    </source>
</reference>
<dbReference type="Proteomes" id="UP000641454">
    <property type="component" value="Unassembled WGS sequence"/>
</dbReference>
<proteinExistence type="predicted"/>
<protein>
    <recommendedName>
        <fullName evidence="4">Lipoprotein</fullName>
    </recommendedName>
</protein>
<accession>A0A923SG67</accession>
<gene>
    <name evidence="2" type="ORF">H8R25_08010</name>
</gene>
<evidence type="ECO:0000256" key="1">
    <source>
        <dbReference type="SAM" id="SignalP"/>
    </source>
</evidence>
<name>A0A923SG67_9FLAO</name>
<feature type="chain" id="PRO_5036719584" description="Lipoprotein" evidence="1">
    <location>
        <begin position="20"/>
        <end position="137"/>
    </location>
</feature>
<sequence length="137" mass="15461">MKKLALLFLLITALSGCSIDDNNQNNYTYEVLAIDSYTVPANFKLGNTYEIKLKYQRPTSCHLYHGIYYSKDLNVRTIAIQSAVQTGQICEQSLPPLSDASFNFYVTSTGSYIFKFYKGKDTAGKDIFEEVEIPVVD</sequence>
<dbReference type="EMBL" id="JACRUL010000014">
    <property type="protein sequence ID" value="MBC5844379.1"/>
    <property type="molecule type" value="Genomic_DNA"/>
</dbReference>
<dbReference type="PROSITE" id="PS51257">
    <property type="entry name" value="PROKAR_LIPOPROTEIN"/>
    <property type="match status" value="1"/>
</dbReference>
<dbReference type="RefSeq" id="WP_187018046.1">
    <property type="nucleotide sequence ID" value="NZ_JACRUK010000015.1"/>
</dbReference>
<comment type="caution">
    <text evidence="2">The sequence shown here is derived from an EMBL/GenBank/DDBJ whole genome shotgun (WGS) entry which is preliminary data.</text>
</comment>
<feature type="signal peptide" evidence="1">
    <location>
        <begin position="1"/>
        <end position="19"/>
    </location>
</feature>
<evidence type="ECO:0000313" key="3">
    <source>
        <dbReference type="Proteomes" id="UP000641454"/>
    </source>
</evidence>
<evidence type="ECO:0000313" key="2">
    <source>
        <dbReference type="EMBL" id="MBC5844379.1"/>
    </source>
</evidence>
<organism evidence="2 3">
    <name type="scientific">Flavobacterium muglaense</name>
    <dbReference type="NCBI Taxonomy" id="2764716"/>
    <lineage>
        <taxon>Bacteria</taxon>
        <taxon>Pseudomonadati</taxon>
        <taxon>Bacteroidota</taxon>
        <taxon>Flavobacteriia</taxon>
        <taxon>Flavobacteriales</taxon>
        <taxon>Flavobacteriaceae</taxon>
        <taxon>Flavobacterium</taxon>
    </lineage>
</organism>